<reference evidence="1" key="1">
    <citation type="journal article" date="2014" name="Nat. Genet.">
        <title>The genome of the stress-tolerant wild tomato species Solanum pennellii.</title>
        <authorList>
            <person name="Bolger A."/>
            <person name="Scossa F."/>
            <person name="Bolger M.E."/>
            <person name="Lanz C."/>
            <person name="Maumus F."/>
            <person name="Tohge T."/>
            <person name="Quesneville H."/>
            <person name="Alseekh S."/>
            <person name="Sorensen I."/>
            <person name="Lichtenstein G."/>
            <person name="Fich E.A."/>
            <person name="Conte M."/>
            <person name="Keller H."/>
            <person name="Schneeberger K."/>
            <person name="Schwacke R."/>
            <person name="Ofner I."/>
            <person name="Vrebalov J."/>
            <person name="Xu Y."/>
            <person name="Osorio S."/>
            <person name="Aflitos S.A."/>
            <person name="Schijlen E."/>
            <person name="Jimenez-Gomez J.M."/>
            <person name="Ryngajllo M."/>
            <person name="Kimura S."/>
            <person name="Kumar R."/>
            <person name="Koenig D."/>
            <person name="Headland L.R."/>
            <person name="Maloof J.N."/>
            <person name="Sinha N."/>
            <person name="van Ham R.C."/>
            <person name="Lankhorst R.K."/>
            <person name="Mao L."/>
            <person name="Vogel A."/>
            <person name="Arsova B."/>
            <person name="Panstruga R."/>
            <person name="Fei Z."/>
            <person name="Rose J.K."/>
            <person name="Zamir D."/>
            <person name="Carrari F."/>
            <person name="Giovannoni J.J."/>
            <person name="Weigel D."/>
            <person name="Usadel B."/>
            <person name="Fernie A.R."/>
        </authorList>
    </citation>
    <scope>NUCLEOTIDE SEQUENCE [LARGE SCALE GENOMIC DNA]</scope>
    <source>
        <strain evidence="1">cv. LA0716</strain>
    </source>
</reference>
<dbReference type="InterPro" id="IPR043502">
    <property type="entry name" value="DNA/RNA_pol_sf"/>
</dbReference>
<organism evidence="1 2">
    <name type="scientific">Solanum pennellii</name>
    <name type="common">Tomato</name>
    <name type="synonym">Lycopersicon pennellii</name>
    <dbReference type="NCBI Taxonomy" id="28526"/>
    <lineage>
        <taxon>Eukaryota</taxon>
        <taxon>Viridiplantae</taxon>
        <taxon>Streptophyta</taxon>
        <taxon>Embryophyta</taxon>
        <taxon>Tracheophyta</taxon>
        <taxon>Spermatophyta</taxon>
        <taxon>Magnoliopsida</taxon>
        <taxon>eudicotyledons</taxon>
        <taxon>Gunneridae</taxon>
        <taxon>Pentapetalae</taxon>
        <taxon>asterids</taxon>
        <taxon>lamiids</taxon>
        <taxon>Solanales</taxon>
        <taxon>Solanaceae</taxon>
        <taxon>Solanoideae</taxon>
        <taxon>Solaneae</taxon>
        <taxon>Solanum</taxon>
        <taxon>Solanum subgen. Lycopersicon</taxon>
    </lineage>
</organism>
<sequence>MKGQEKNGQASGSSDAPMKNHFYALRTRSEQETSPDVVTGMLQVFTIVVYALLDPGATLSFVTSFVAKKFDTLLDVLHEPFLVSTPVGDSVVGKRIYRNCPTVFPNRVSNVDLVELDMLDFDIILVRVQDLGSEIPPIKSVSVVSEFPEVFPNDLHGIPVEWEIDFCIDLLPKTNPISIPPYRMPSAELKELKAKLKDLLDKGFIRPRISPWGAPELKLRQRRCLELLKDYDMSVLYHPGKANVVADALSRLSMGSVSHVDEAKRGLVKEVHRLARLGVRL</sequence>
<proteinExistence type="predicted"/>
<gene>
    <name evidence="2" type="primary">LOC114074070</name>
</gene>
<dbReference type="GeneID" id="114074070"/>
<dbReference type="Proteomes" id="UP000694930">
    <property type="component" value="Chromosome 9"/>
</dbReference>
<dbReference type="SUPFAM" id="SSF56672">
    <property type="entry name" value="DNA/RNA polymerases"/>
    <property type="match status" value="1"/>
</dbReference>
<dbReference type="Pfam" id="PF08284">
    <property type="entry name" value="RVP_2"/>
    <property type="match status" value="1"/>
</dbReference>
<dbReference type="RefSeq" id="XP_027767790.1">
    <property type="nucleotide sequence ID" value="XM_027911989.1"/>
</dbReference>
<protein>
    <submittedName>
        <fullName evidence="2">Uncharacterized protein LOC114074070</fullName>
    </submittedName>
</protein>
<keyword evidence="1" id="KW-1185">Reference proteome</keyword>
<evidence type="ECO:0000313" key="2">
    <source>
        <dbReference type="RefSeq" id="XP_027767790.1"/>
    </source>
</evidence>
<dbReference type="PANTHER" id="PTHR15503:SF45">
    <property type="entry name" value="RNA-DIRECTED DNA POLYMERASE HOMOLOG"/>
    <property type="match status" value="1"/>
</dbReference>
<name>A0ABM1UWC2_SOLPN</name>
<evidence type="ECO:0000313" key="1">
    <source>
        <dbReference type="Proteomes" id="UP000694930"/>
    </source>
</evidence>
<reference evidence="2" key="2">
    <citation type="submission" date="2025-08" db="UniProtKB">
        <authorList>
            <consortium name="RefSeq"/>
        </authorList>
    </citation>
    <scope>IDENTIFICATION</scope>
</reference>
<dbReference type="Gene3D" id="3.10.10.10">
    <property type="entry name" value="HIV Type 1 Reverse Transcriptase, subunit A, domain 1"/>
    <property type="match status" value="1"/>
</dbReference>
<dbReference type="InterPro" id="IPR032567">
    <property type="entry name" value="RTL1-rel"/>
</dbReference>
<dbReference type="CDD" id="cd00303">
    <property type="entry name" value="retropepsin_like"/>
    <property type="match status" value="1"/>
</dbReference>
<accession>A0ABM1UWC2</accession>
<dbReference type="PANTHER" id="PTHR15503">
    <property type="entry name" value="LDOC1 RELATED"/>
    <property type="match status" value="1"/>
</dbReference>